<dbReference type="Proteomes" id="UP000004728">
    <property type="component" value="Unassembled WGS sequence"/>
</dbReference>
<dbReference type="GO" id="GO:0008710">
    <property type="term" value="F:8-amino-7-oxononanoate synthase activity"/>
    <property type="evidence" value="ECO:0007669"/>
    <property type="project" value="TreeGrafter"/>
</dbReference>
<dbReference type="Pfam" id="PF00155">
    <property type="entry name" value="Aminotran_1_2"/>
    <property type="match status" value="1"/>
</dbReference>
<comment type="cofactor">
    <cofactor evidence="1">
        <name>pyridoxal 5'-phosphate</name>
        <dbReference type="ChEBI" id="CHEBI:597326"/>
    </cofactor>
</comment>
<dbReference type="InterPro" id="IPR015421">
    <property type="entry name" value="PyrdxlP-dep_Trfase_major"/>
</dbReference>
<accession>F1Z6F2</accession>
<dbReference type="HOGENOM" id="CLU_015846_11_2_5"/>
<keyword evidence="2" id="KW-0808">Transferase</keyword>
<organism evidence="5 6">
    <name type="scientific">Novosphingobium nitrogenifigens DSM 19370</name>
    <dbReference type="NCBI Taxonomy" id="983920"/>
    <lineage>
        <taxon>Bacteria</taxon>
        <taxon>Pseudomonadati</taxon>
        <taxon>Pseudomonadota</taxon>
        <taxon>Alphaproteobacteria</taxon>
        <taxon>Sphingomonadales</taxon>
        <taxon>Sphingomonadaceae</taxon>
        <taxon>Novosphingobium</taxon>
    </lineage>
</organism>
<evidence type="ECO:0000313" key="5">
    <source>
        <dbReference type="EMBL" id="EGD59934.1"/>
    </source>
</evidence>
<dbReference type="InParanoid" id="F1Z6F2"/>
<dbReference type="RefSeq" id="WP_008069835.1">
    <property type="nucleotide sequence ID" value="NZ_AQWK01000003.1"/>
</dbReference>
<evidence type="ECO:0000313" key="6">
    <source>
        <dbReference type="Proteomes" id="UP000004728"/>
    </source>
</evidence>
<keyword evidence="6" id="KW-1185">Reference proteome</keyword>
<evidence type="ECO:0000256" key="2">
    <source>
        <dbReference type="ARBA" id="ARBA00022679"/>
    </source>
</evidence>
<feature type="domain" description="Aminotransferase class I/classII large" evidence="4">
    <location>
        <begin position="39"/>
        <end position="374"/>
    </location>
</feature>
<dbReference type="InterPro" id="IPR015424">
    <property type="entry name" value="PyrdxlP-dep_Trfase"/>
</dbReference>
<dbReference type="GO" id="GO:0030170">
    <property type="term" value="F:pyridoxal phosphate binding"/>
    <property type="evidence" value="ECO:0007669"/>
    <property type="project" value="InterPro"/>
</dbReference>
<dbReference type="PANTHER" id="PTHR13693:SF100">
    <property type="entry name" value="8-AMINO-7-OXONONANOATE SYNTHASE"/>
    <property type="match status" value="1"/>
</dbReference>
<sequence>MTNGNDTRADGLWHVHRDDLPGLAARGRLRSLAPRRGCDFASNDYLALSISPRLAQAVADAVARGVPAGSGGSRLLRGNDPEHETLEAEAAAWAGSESALFLSSGYAANVALLATLPQRGDLVIHDELIHASMHEGLRLTRAQAVGVRHNDAQAFADAAAQWRKAGHRGRIWLAFETLYSMDGDCAPIADLVAVAERYDAIMIIDEAHATGVYGRDGRGLVADPASGLAAPLDGRPDTIVLRTCGKAMGVEGALICAPAIVRDFLVNRGRPFIFSTAPSPLMAAAVREAIRICADEPERRVRLAALVAHAGAVLGPLGATVTGTQILPLILGEDTRAMQIASRLQIAGFDVRGIRPPTVPQGTARLRISLTLNARMDDLDALADCLAATLVEPAA</sequence>
<dbReference type="InterPro" id="IPR050087">
    <property type="entry name" value="AON_synthase_class-II"/>
</dbReference>
<reference evidence="5 6" key="1">
    <citation type="journal article" date="2012" name="J. Bacteriol.">
        <title>Draft Genome Sequence of Novosphingobium nitrogenifigens Y88T.</title>
        <authorList>
            <person name="Strabala T.J."/>
            <person name="Macdonald L."/>
            <person name="Liu V."/>
            <person name="Smit A.M."/>
        </authorList>
    </citation>
    <scope>NUCLEOTIDE SEQUENCE [LARGE SCALE GENOMIC DNA]</scope>
    <source>
        <strain evidence="5 6">DSM 19370</strain>
    </source>
</reference>
<protein>
    <submittedName>
        <fullName evidence="5">8-amino-7-oxononanoate synthase</fullName>
    </submittedName>
</protein>
<proteinExistence type="predicted"/>
<dbReference type="STRING" id="983920.Y88_2374"/>
<dbReference type="Gene3D" id="3.40.640.10">
    <property type="entry name" value="Type I PLP-dependent aspartate aminotransferase-like (Major domain)"/>
    <property type="match status" value="1"/>
</dbReference>
<dbReference type="InterPro" id="IPR004839">
    <property type="entry name" value="Aminotransferase_I/II_large"/>
</dbReference>
<dbReference type="eggNOG" id="COG0156">
    <property type="taxonomic scope" value="Bacteria"/>
</dbReference>
<gene>
    <name evidence="5" type="ORF">Y88_2374</name>
</gene>
<dbReference type="InterPro" id="IPR015422">
    <property type="entry name" value="PyrdxlP-dep_Trfase_small"/>
</dbReference>
<dbReference type="GO" id="GO:0009102">
    <property type="term" value="P:biotin biosynthetic process"/>
    <property type="evidence" value="ECO:0007669"/>
    <property type="project" value="TreeGrafter"/>
</dbReference>
<keyword evidence="3" id="KW-0663">Pyridoxal phosphate</keyword>
<dbReference type="FunCoup" id="F1Z6F2">
    <property type="interactions" value="200"/>
</dbReference>
<evidence type="ECO:0000256" key="1">
    <source>
        <dbReference type="ARBA" id="ARBA00001933"/>
    </source>
</evidence>
<dbReference type="AlphaFoldDB" id="F1Z6F2"/>
<dbReference type="OrthoDB" id="9807157at2"/>
<evidence type="ECO:0000256" key="3">
    <source>
        <dbReference type="ARBA" id="ARBA00022898"/>
    </source>
</evidence>
<comment type="caution">
    <text evidence="5">The sequence shown here is derived from an EMBL/GenBank/DDBJ whole genome shotgun (WGS) entry which is preliminary data.</text>
</comment>
<dbReference type="PANTHER" id="PTHR13693">
    <property type="entry name" value="CLASS II AMINOTRANSFERASE/8-AMINO-7-OXONONANOATE SYNTHASE"/>
    <property type="match status" value="1"/>
</dbReference>
<name>F1Z6F2_9SPHN</name>
<dbReference type="SUPFAM" id="SSF53383">
    <property type="entry name" value="PLP-dependent transferases"/>
    <property type="match status" value="1"/>
</dbReference>
<dbReference type="EMBL" id="AEWJ01000024">
    <property type="protein sequence ID" value="EGD59934.1"/>
    <property type="molecule type" value="Genomic_DNA"/>
</dbReference>
<dbReference type="Gene3D" id="3.90.1150.10">
    <property type="entry name" value="Aspartate Aminotransferase, domain 1"/>
    <property type="match status" value="1"/>
</dbReference>
<evidence type="ECO:0000259" key="4">
    <source>
        <dbReference type="Pfam" id="PF00155"/>
    </source>
</evidence>